<dbReference type="InterPro" id="IPR001138">
    <property type="entry name" value="Zn2Cys6_DnaBD"/>
</dbReference>
<dbReference type="GO" id="GO:0008270">
    <property type="term" value="F:zinc ion binding"/>
    <property type="evidence" value="ECO:0007669"/>
    <property type="project" value="InterPro"/>
</dbReference>
<proteinExistence type="predicted"/>
<sequence>MSHEAPEACTACRRLKRRCSRNLPICSLCRRLGKDCEYPSHASQGSSSDGWTYGLFQGPDHPFPPQFFLDQDLHSPLRTTQLSWSSQPELKFHALKHLDVDTPTLYNEYASKVHIWLPMLSRKRLLDDGIESSEKTDACHFVLLLCMKLCIEKPNDVPSKSISYIAAKSLCAAAEQAGYLSLRLVQSLVLLTFYEICHGIQPAAFMTISKSARMGSLIGLYATQYSSNLFQDTPTWTASEEARQTWWAMFVLDRYMLMDVNGLPFSVPDPATEELLPVNDIDWDTGKAVASESLYTSSFSNNTVLGPFAMLCQASNILSKIQQHRMRKKVII</sequence>
<protein>
    <recommendedName>
        <fullName evidence="6">Zn(2)-C6 fungal-type domain-containing protein</fullName>
    </recommendedName>
</protein>
<dbReference type="Pfam" id="PF00172">
    <property type="entry name" value="Zn_clus"/>
    <property type="match status" value="1"/>
</dbReference>
<dbReference type="AlphaFoldDB" id="I1R9B9"/>
<dbReference type="InterPro" id="IPR036864">
    <property type="entry name" value="Zn2-C6_fun-type_DNA-bd_sf"/>
</dbReference>
<dbReference type="PROSITE" id="PS00463">
    <property type="entry name" value="ZN2_CY6_FUNGAL_1"/>
    <property type="match status" value="1"/>
</dbReference>
<dbReference type="GO" id="GO:0000981">
    <property type="term" value="F:DNA-binding transcription factor activity, RNA polymerase II-specific"/>
    <property type="evidence" value="ECO:0007669"/>
    <property type="project" value="InterPro"/>
</dbReference>
<dbReference type="CDD" id="cd12148">
    <property type="entry name" value="fungal_TF_MHR"/>
    <property type="match status" value="1"/>
</dbReference>
<dbReference type="EMBL" id="HG970332">
    <property type="status" value="NOT_ANNOTATED_CDS"/>
    <property type="molecule type" value="Genomic_DNA"/>
</dbReference>
<evidence type="ECO:0000256" key="3">
    <source>
        <dbReference type="ARBA" id="ARBA00023015"/>
    </source>
</evidence>
<dbReference type="SMART" id="SM00066">
    <property type="entry name" value="GAL4"/>
    <property type="match status" value="1"/>
</dbReference>
<dbReference type="InterPro" id="IPR050815">
    <property type="entry name" value="TF_fung"/>
</dbReference>
<keyword evidence="3" id="KW-0805">Transcription regulation</keyword>
<dbReference type="KEGG" id="fgr:FGSG_00052"/>
<evidence type="ECO:0000256" key="1">
    <source>
        <dbReference type="ARBA" id="ARBA00004123"/>
    </source>
</evidence>
<accession>I1R9B9</accession>
<dbReference type="InterPro" id="IPR007219">
    <property type="entry name" value="XnlR_reg_dom"/>
</dbReference>
<keyword evidence="5" id="KW-0539">Nucleus</keyword>
<evidence type="ECO:0000313" key="7">
    <source>
        <dbReference type="EnsemblFungi" id="CEF71882"/>
    </source>
</evidence>
<dbReference type="Pfam" id="PF04082">
    <property type="entry name" value="Fungal_trans"/>
    <property type="match status" value="1"/>
</dbReference>
<dbReference type="PHI-base" id="PHI:1998"/>
<dbReference type="PANTHER" id="PTHR47338">
    <property type="entry name" value="ZN(II)2CYS6 TRANSCRIPTION FACTOR (EUROFUNG)-RELATED"/>
    <property type="match status" value="1"/>
</dbReference>
<feature type="domain" description="Zn(2)-C6 fungal-type" evidence="6">
    <location>
        <begin position="8"/>
        <end position="38"/>
    </location>
</feature>
<dbReference type="HOGENOM" id="CLU_023880_0_1_1"/>
<evidence type="ECO:0000256" key="5">
    <source>
        <dbReference type="ARBA" id="ARBA00023242"/>
    </source>
</evidence>
<dbReference type="EnsemblFungi" id="CEF71882">
    <property type="protein sequence ID" value="CEF71882"/>
    <property type="gene ID" value="FGRRES_00052"/>
</dbReference>
<reference evidence="7" key="2">
    <citation type="journal article" date="2010" name="Nature">
        <title>Comparative genomics reveals mobile pathogenicity chromosomes in Fusarium.</title>
        <authorList>
            <person name="Ma L.J."/>
            <person name="van der Does H.C."/>
            <person name="Borkovich K.A."/>
            <person name="Coleman J.J."/>
            <person name="Daboussi M.J."/>
            <person name="Di Pietro A."/>
            <person name="Dufresne M."/>
            <person name="Freitag M."/>
            <person name="Grabherr M."/>
            <person name="Henrissat B."/>
            <person name="Houterman P.M."/>
            <person name="Kang S."/>
            <person name="Shim W.B."/>
            <person name="Woloshuk C."/>
            <person name="Xie X."/>
            <person name="Xu J.R."/>
            <person name="Antoniw J."/>
            <person name="Baker S.E."/>
            <person name="Bluhm B.H."/>
            <person name="Breakspear A."/>
            <person name="Brown D.W."/>
            <person name="Butchko R.A."/>
            <person name="Chapman S."/>
            <person name="Coulson R."/>
            <person name="Coutinho P.M."/>
            <person name="Danchin E.G."/>
            <person name="Diener A."/>
            <person name="Gale L.R."/>
            <person name="Gardiner D.M."/>
            <person name="Goff S."/>
            <person name="Hammond-Kosack K.E."/>
            <person name="Hilburn K."/>
            <person name="Hua-Van A."/>
            <person name="Jonkers W."/>
            <person name="Kazan K."/>
            <person name="Kodira C.D."/>
            <person name="Koehrsen M."/>
            <person name="Kumar L."/>
            <person name="Lee Y.H."/>
            <person name="Li L."/>
            <person name="Manners J.M."/>
            <person name="Miranda-Saavedra D."/>
            <person name="Mukherjee M."/>
            <person name="Park G."/>
            <person name="Park J."/>
            <person name="Park S.Y."/>
            <person name="Proctor R.H."/>
            <person name="Regev A."/>
            <person name="Ruiz-Roldan M.C."/>
            <person name="Sain D."/>
            <person name="Sakthikumar S."/>
            <person name="Sykes S."/>
            <person name="Schwartz D.C."/>
            <person name="Turgeon B.G."/>
            <person name="Wapinski I."/>
            <person name="Yoder O."/>
            <person name="Young S."/>
            <person name="Zeng Q."/>
            <person name="Zhou S."/>
            <person name="Galagan J."/>
            <person name="Cuomo C.A."/>
            <person name="Kistler H.C."/>
            <person name="Rep M."/>
        </authorList>
    </citation>
    <scope>GENOME REANNOTATION</scope>
    <source>
        <strain evidence="7">PH-1 / ATCC MYA-4620 / FGSC 9075 / NRRL 31084</strain>
    </source>
</reference>
<keyword evidence="4" id="KW-0804">Transcription</keyword>
<dbReference type="Gene3D" id="4.10.240.10">
    <property type="entry name" value="Zn(2)-C6 fungal-type DNA-binding domain"/>
    <property type="match status" value="1"/>
</dbReference>
<comment type="subcellular location">
    <subcellularLocation>
        <location evidence="1">Nucleus</location>
    </subcellularLocation>
</comment>
<reference evidence="7" key="3">
    <citation type="submission" date="2017-01" db="UniProtKB">
        <authorList>
            <consortium name="EnsemblFungi"/>
        </authorList>
    </citation>
    <scope>IDENTIFICATION</scope>
    <source>
        <strain evidence="7">PH-1 / ATCC MYA-4620 / FGSC 9075 / NRRL 31084</strain>
    </source>
</reference>
<dbReference type="RefSeq" id="XP_011315642.1">
    <property type="nucleotide sequence ID" value="XM_011317340.1"/>
</dbReference>
<organism evidence="7">
    <name type="scientific">Gibberella zeae (strain ATCC MYA-4620 / CBS 123657 / FGSC 9075 / NRRL 31084 / PH-1)</name>
    <name type="common">Wheat head blight fungus</name>
    <name type="synonym">Fusarium graminearum</name>
    <dbReference type="NCBI Taxonomy" id="229533"/>
    <lineage>
        <taxon>Eukaryota</taxon>
        <taxon>Fungi</taxon>
        <taxon>Dikarya</taxon>
        <taxon>Ascomycota</taxon>
        <taxon>Pezizomycotina</taxon>
        <taxon>Sordariomycetes</taxon>
        <taxon>Hypocreomycetidae</taxon>
        <taxon>Hypocreales</taxon>
        <taxon>Nectriaceae</taxon>
        <taxon>Fusarium</taxon>
    </lineage>
</organism>
<accession>A0A098D0B6</accession>
<evidence type="ECO:0000256" key="2">
    <source>
        <dbReference type="ARBA" id="ARBA00022723"/>
    </source>
</evidence>
<reference evidence="7" key="1">
    <citation type="journal article" date="2007" name="Science">
        <title>The Fusarium graminearum genome reveals a link between localized polymorphism and pathogen specialization.</title>
        <authorList>
            <person name="Cuomo C.A."/>
            <person name="Gueldener U."/>
            <person name="Xu J.-R."/>
            <person name="Trail F."/>
            <person name="Turgeon B.G."/>
            <person name="Di Pietro A."/>
            <person name="Walton J.D."/>
            <person name="Ma L.-J."/>
            <person name="Baker S.E."/>
            <person name="Rep M."/>
            <person name="Adam G."/>
            <person name="Antoniw J."/>
            <person name="Baldwin T."/>
            <person name="Calvo S.E."/>
            <person name="Chang Y.-L."/>
            <person name="DeCaprio D."/>
            <person name="Gale L.R."/>
            <person name="Gnerre S."/>
            <person name="Goswami R.S."/>
            <person name="Hammond-Kosack K."/>
            <person name="Harris L.J."/>
            <person name="Hilburn K."/>
            <person name="Kennell J.C."/>
            <person name="Kroken S."/>
            <person name="Magnuson J.K."/>
            <person name="Mannhaupt G."/>
            <person name="Mauceli E.W."/>
            <person name="Mewes H.-W."/>
            <person name="Mitterbauer R."/>
            <person name="Muehlbauer G."/>
            <person name="Muensterkoetter M."/>
            <person name="Nelson D."/>
            <person name="O'Donnell K."/>
            <person name="Ouellet T."/>
            <person name="Qi W."/>
            <person name="Quesneville H."/>
            <person name="Roncero M.I.G."/>
            <person name="Seong K.-Y."/>
            <person name="Tetko I.V."/>
            <person name="Urban M."/>
            <person name="Waalwijk C."/>
            <person name="Ward T.J."/>
            <person name="Yao J."/>
            <person name="Birren B.W."/>
            <person name="Kistler H.C."/>
        </authorList>
    </citation>
    <scope>NUCLEOTIDE SEQUENCE [LARGE SCALE GENOMIC DNA]</scope>
    <source>
        <strain evidence="7">PH-1 / ATCC MYA-4620 / FGSC 9075 / NRRL 31084</strain>
    </source>
</reference>
<dbReference type="SUPFAM" id="SSF57701">
    <property type="entry name" value="Zn2/Cys6 DNA-binding domain"/>
    <property type="match status" value="1"/>
</dbReference>
<dbReference type="GeneID" id="23547568"/>
<dbReference type="GO" id="GO:0005634">
    <property type="term" value="C:nucleus"/>
    <property type="evidence" value="ECO:0007669"/>
    <property type="project" value="UniProtKB-SubCell"/>
</dbReference>
<dbReference type="CDD" id="cd00067">
    <property type="entry name" value="GAL4"/>
    <property type="match status" value="1"/>
</dbReference>
<dbReference type="PANTHER" id="PTHR47338:SF20">
    <property type="entry name" value="ZN(II)2CYS6 TRANSCRIPTION FACTOR (EUROFUNG)"/>
    <property type="match status" value="1"/>
</dbReference>
<dbReference type="OrthoDB" id="1274115at2759"/>
<dbReference type="GO" id="GO:0006351">
    <property type="term" value="P:DNA-templated transcription"/>
    <property type="evidence" value="ECO:0007669"/>
    <property type="project" value="InterPro"/>
</dbReference>
<evidence type="ECO:0000259" key="6">
    <source>
        <dbReference type="PROSITE" id="PS50048"/>
    </source>
</evidence>
<name>I1R9B9_GIBZE</name>
<evidence type="ECO:0000256" key="4">
    <source>
        <dbReference type="ARBA" id="ARBA00023163"/>
    </source>
</evidence>
<keyword evidence="2" id="KW-0479">Metal-binding</keyword>
<dbReference type="GO" id="GO:0003677">
    <property type="term" value="F:DNA binding"/>
    <property type="evidence" value="ECO:0007669"/>
    <property type="project" value="InterPro"/>
</dbReference>
<dbReference type="PROSITE" id="PS50048">
    <property type="entry name" value="ZN2_CY6_FUNGAL_2"/>
    <property type="match status" value="1"/>
</dbReference>